<dbReference type="GeneID" id="17283028"/>
<evidence type="ECO:0000313" key="2">
    <source>
        <dbReference type="EMBL" id="EOD37760.1"/>
    </source>
</evidence>
<dbReference type="Gene3D" id="1.20.1250.20">
    <property type="entry name" value="MFS general substrate transporter like domains"/>
    <property type="match status" value="1"/>
</dbReference>
<accession>R1FFC5</accession>
<reference evidence="2" key="1">
    <citation type="submission" date="2012-07" db="EMBL/GenBank/DDBJ databases">
        <title>Genome variability drives Emilianias global distribution.</title>
        <authorList>
            <consortium name="DOE Joint Genome Institute"/>
            <person name="Read B."/>
            <person name="Kegel J."/>
            <person name="Klute M."/>
            <person name="Kuo A."/>
            <person name="Lefebvre S.C."/>
            <person name="Maumus F."/>
            <person name="Mayer C."/>
            <person name="Miller J."/>
            <person name="Allen A."/>
            <person name="Bidle K."/>
            <person name="Borodovsky M."/>
            <person name="Bowler C."/>
            <person name="Brownlee C."/>
            <person name="Claverie J.-M."/>
            <person name="Cock M."/>
            <person name="De Vargas C."/>
            <person name="Elias M."/>
            <person name="Frickenhaus S."/>
            <person name="Gladyshev V.N."/>
            <person name="Gonzalez K."/>
            <person name="Guda C."/>
            <person name="Hadaegh A."/>
            <person name="Herman E."/>
            <person name="Iglesias-Rodriguez D."/>
            <person name="Jones B."/>
            <person name="Lawson T."/>
            <person name="Leese F."/>
            <person name="Lin Y.-C."/>
            <person name="Lindquist E."/>
            <person name="Lobanov A."/>
            <person name="Lucas S."/>
            <person name="Malik S.-H.B."/>
            <person name="Marsh M.E."/>
            <person name="Mock T."/>
            <person name="Monier A."/>
            <person name="Moreau H."/>
            <person name="Mueller-Roeber B."/>
            <person name="Napier J."/>
            <person name="Ogata H."/>
            <person name="Parker M."/>
            <person name="Probert I."/>
            <person name="Quesneville H."/>
            <person name="Raines C."/>
            <person name="Rensing S."/>
            <person name="Riano-Pachon D.M."/>
            <person name="Richier S."/>
            <person name="Rokitta S."/>
            <person name="Salamov A."/>
            <person name="Sarno A.F."/>
            <person name="Schmutz J."/>
            <person name="Schroeder D."/>
            <person name="Shiraiwa Y."/>
            <person name="Soanes D.M."/>
            <person name="Valentin K."/>
            <person name="Van Der Giezen M."/>
            <person name="Van Der Peer Y."/>
            <person name="Vardi A."/>
            <person name="Verret F."/>
            <person name="Von Dassow P."/>
            <person name="Wheeler G."/>
            <person name="Williams B."/>
            <person name="Wilson W."/>
            <person name="Wolfe G."/>
            <person name="Wurch L.L."/>
            <person name="Young J."/>
            <person name="Dacks J.B."/>
            <person name="Delwiche C.F."/>
            <person name="Dyhrman S."/>
            <person name="Glockner G."/>
            <person name="John U."/>
            <person name="Richards T."/>
            <person name="Worden A.Z."/>
            <person name="Zhang X."/>
            <person name="Grigoriev I.V."/>
        </authorList>
    </citation>
    <scope>NUCLEOTIDE SEQUENCE</scope>
    <source>
        <strain evidence="2">CCMP1516</strain>
    </source>
</reference>
<feature type="transmembrane region" description="Helical" evidence="1">
    <location>
        <begin position="127"/>
        <end position="145"/>
    </location>
</feature>
<dbReference type="EMBL" id="KB864059">
    <property type="protein sequence ID" value="EOD37760.1"/>
    <property type="molecule type" value="Genomic_DNA"/>
</dbReference>
<keyword evidence="1" id="KW-0472">Membrane</keyword>
<gene>
    <name evidence="2" type="ORF">EMIHUDRAFT_251932</name>
</gene>
<sequence length="407" mass="41723">MWPRRFARRAAPPPLLALPSVLLRRCSSTRSHAAPLSDERIMQPASEHGRWLQLVPACLSGASIGTYLATPAVLGPHICRAQGVVAQMPTDFAFSAIPQAAVLGGATSAVASVLLAPHVARMGTRRIALAGACLFPGGMLLAALAVHANHWPLYAFSTTVVSGLGFWCVYPQMPPFLATKWFADGRRRGLALSLYFAAFGSGLFFATPFLEAARDLSASGFADSLREGVFLLDGASGAAEALAALAGRTPQLWLLAGGTLGLSMAGLPFLSVGKLMMSDLGSAAAAAAVAGGAAVGPNRRRGGLRSDALPCMPLATRALAGGADPETALTLFRAATCVNVGAYAGVPATADLFGSADAAAIYQRIGATITFASPLGAAVCTRLRDGAYAQHAAALTELCDEATFAAT</sequence>
<feature type="transmembrane region" description="Helical" evidence="1">
    <location>
        <begin position="190"/>
        <end position="210"/>
    </location>
</feature>
<dbReference type="InterPro" id="IPR036259">
    <property type="entry name" value="MFS_trans_sf"/>
</dbReference>
<dbReference type="RefSeq" id="XP_005790189.1">
    <property type="nucleotide sequence ID" value="XM_005790132.1"/>
</dbReference>
<feature type="non-terminal residue" evidence="2">
    <location>
        <position position="407"/>
    </location>
</feature>
<dbReference type="SUPFAM" id="SSF103473">
    <property type="entry name" value="MFS general substrate transporter"/>
    <property type="match status" value="1"/>
</dbReference>
<feature type="transmembrane region" description="Helical" evidence="1">
    <location>
        <begin position="151"/>
        <end position="170"/>
    </location>
</feature>
<protein>
    <submittedName>
        <fullName evidence="2">Uncharacterized protein</fullName>
    </submittedName>
</protein>
<feature type="transmembrane region" description="Helical" evidence="1">
    <location>
        <begin position="92"/>
        <end position="115"/>
    </location>
</feature>
<dbReference type="HOGENOM" id="CLU_678980_0_0_1"/>
<dbReference type="KEGG" id="ehx:EMIHUDRAFT_251932"/>
<proteinExistence type="predicted"/>
<dbReference type="AlphaFoldDB" id="R1FFC5"/>
<name>R1FFC5_EMIHU</name>
<keyword evidence="1" id="KW-1133">Transmembrane helix</keyword>
<keyword evidence="1" id="KW-0812">Transmembrane</keyword>
<feature type="transmembrane region" description="Helical" evidence="1">
    <location>
        <begin position="252"/>
        <end position="272"/>
    </location>
</feature>
<organism evidence="2">
    <name type="scientific">Emiliania huxleyi</name>
    <name type="common">Coccolithophore</name>
    <name type="synonym">Pontosphaera huxleyi</name>
    <dbReference type="NCBI Taxonomy" id="2903"/>
    <lineage>
        <taxon>Eukaryota</taxon>
        <taxon>Haptista</taxon>
        <taxon>Haptophyta</taxon>
        <taxon>Prymnesiophyceae</taxon>
        <taxon>Isochrysidales</taxon>
        <taxon>Noelaerhabdaceae</taxon>
        <taxon>Emiliania</taxon>
    </lineage>
</organism>
<evidence type="ECO:0000256" key="1">
    <source>
        <dbReference type="SAM" id="Phobius"/>
    </source>
</evidence>